<evidence type="ECO:0000256" key="3">
    <source>
        <dbReference type="ARBA" id="ARBA00018218"/>
    </source>
</evidence>
<evidence type="ECO:0000313" key="12">
    <source>
        <dbReference type="Proteomes" id="UP000218231"/>
    </source>
</evidence>
<dbReference type="SUPFAM" id="SSF46785">
    <property type="entry name" value="Winged helix' DNA-binding domain"/>
    <property type="match status" value="1"/>
</dbReference>
<feature type="region of interest" description="Disordered" evidence="9">
    <location>
        <begin position="139"/>
        <end position="200"/>
    </location>
</feature>
<evidence type="ECO:0000256" key="10">
    <source>
        <dbReference type="SAM" id="Phobius"/>
    </source>
</evidence>
<evidence type="ECO:0000256" key="2">
    <source>
        <dbReference type="ARBA" id="ARBA00009829"/>
    </source>
</evidence>
<evidence type="ECO:0000256" key="8">
    <source>
        <dbReference type="ARBA" id="ARBA00023136"/>
    </source>
</evidence>
<dbReference type="AlphaFoldDB" id="A0A2A2LFR7"/>
<keyword evidence="8 10" id="KW-0472">Membrane</keyword>
<keyword evidence="12" id="KW-1185">Reference proteome</keyword>
<dbReference type="InterPro" id="IPR036388">
    <property type="entry name" value="WH-like_DNA-bd_sf"/>
</dbReference>
<proteinExistence type="inferred from homology"/>
<keyword evidence="6" id="KW-0256">Endoplasmic reticulum</keyword>
<evidence type="ECO:0000256" key="1">
    <source>
        <dbReference type="ARBA" id="ARBA00004389"/>
    </source>
</evidence>
<dbReference type="STRING" id="2018661.A0A2A2LFR7"/>
<dbReference type="OrthoDB" id="2285710at2759"/>
<gene>
    <name evidence="11" type="ORF">WR25_12902</name>
</gene>
<dbReference type="EMBL" id="LIAE01006809">
    <property type="protein sequence ID" value="PAV84980.1"/>
    <property type="molecule type" value="Genomic_DNA"/>
</dbReference>
<evidence type="ECO:0000256" key="6">
    <source>
        <dbReference type="ARBA" id="ARBA00022824"/>
    </source>
</evidence>
<dbReference type="Gene3D" id="1.10.10.10">
    <property type="entry name" value="Winged helix-like DNA-binding domain superfamily/Winged helix DNA-binding domain"/>
    <property type="match status" value="1"/>
</dbReference>
<keyword evidence="7 10" id="KW-1133">Transmembrane helix</keyword>
<evidence type="ECO:0000256" key="9">
    <source>
        <dbReference type="SAM" id="MobiDB-lite"/>
    </source>
</evidence>
<dbReference type="FunFam" id="1.10.10.10:FF:000143">
    <property type="entry name" value="DDRGK domain-containing protein 1"/>
    <property type="match status" value="1"/>
</dbReference>
<evidence type="ECO:0000256" key="4">
    <source>
        <dbReference type="ARBA" id="ARBA00022692"/>
    </source>
</evidence>
<evidence type="ECO:0000313" key="11">
    <source>
        <dbReference type="EMBL" id="PAV84980.1"/>
    </source>
</evidence>
<dbReference type="GO" id="GO:0044389">
    <property type="term" value="F:ubiquitin-like protein ligase binding"/>
    <property type="evidence" value="ECO:0007669"/>
    <property type="project" value="TreeGrafter"/>
</dbReference>
<comment type="similarity">
    <text evidence="2">Belongs to the DDRGK1 family.</text>
</comment>
<name>A0A2A2LFR7_9BILA</name>
<dbReference type="Proteomes" id="UP000218231">
    <property type="component" value="Unassembled WGS sequence"/>
</dbReference>
<accession>A0A2A2LFR7</accession>
<dbReference type="InterPro" id="IPR036390">
    <property type="entry name" value="WH_DNA-bd_sf"/>
</dbReference>
<comment type="caution">
    <text evidence="11">The sequence shown here is derived from an EMBL/GenBank/DDBJ whole genome shotgun (WGS) entry which is preliminary data.</text>
</comment>
<keyword evidence="4 10" id="KW-0812">Transmembrane</keyword>
<dbReference type="Pfam" id="PF09756">
    <property type="entry name" value="DDRGK"/>
    <property type="match status" value="1"/>
</dbReference>
<dbReference type="InterPro" id="IPR050899">
    <property type="entry name" value="DDRGK_domain-containing"/>
</dbReference>
<evidence type="ECO:0000256" key="5">
    <source>
        <dbReference type="ARBA" id="ARBA00022786"/>
    </source>
</evidence>
<dbReference type="GO" id="GO:0005789">
    <property type="term" value="C:endoplasmic reticulum membrane"/>
    <property type="evidence" value="ECO:0007669"/>
    <property type="project" value="UniProtKB-SubCell"/>
</dbReference>
<feature type="transmembrane region" description="Helical" evidence="10">
    <location>
        <begin position="33"/>
        <end position="53"/>
    </location>
</feature>
<feature type="region of interest" description="Disordered" evidence="9">
    <location>
        <begin position="1"/>
        <end position="20"/>
    </location>
</feature>
<comment type="subcellular location">
    <subcellularLocation>
        <location evidence="1">Endoplasmic reticulum membrane</location>
        <topology evidence="1">Single-pass membrane protein</topology>
    </subcellularLocation>
</comment>
<evidence type="ECO:0000256" key="7">
    <source>
        <dbReference type="ARBA" id="ARBA00022989"/>
    </source>
</evidence>
<feature type="compositionally biased region" description="Basic and acidic residues" evidence="9">
    <location>
        <begin position="146"/>
        <end position="200"/>
    </location>
</feature>
<keyword evidence="5" id="KW-0833">Ubl conjugation pathway</keyword>
<dbReference type="PANTHER" id="PTHR48176">
    <property type="entry name" value="DDRGK DOMAIN-CONTAINING PROTEIN 1"/>
    <property type="match status" value="1"/>
</dbReference>
<dbReference type="InterPro" id="IPR019153">
    <property type="entry name" value="DDRGK_dom-contain"/>
</dbReference>
<organism evidence="11 12">
    <name type="scientific">Diploscapter pachys</name>
    <dbReference type="NCBI Taxonomy" id="2018661"/>
    <lineage>
        <taxon>Eukaryota</taxon>
        <taxon>Metazoa</taxon>
        <taxon>Ecdysozoa</taxon>
        <taxon>Nematoda</taxon>
        <taxon>Chromadorea</taxon>
        <taxon>Rhabditida</taxon>
        <taxon>Rhabditina</taxon>
        <taxon>Rhabditomorpha</taxon>
        <taxon>Rhabditoidea</taxon>
        <taxon>Rhabditidae</taxon>
        <taxon>Diploscapter</taxon>
    </lineage>
</organism>
<protein>
    <recommendedName>
        <fullName evidence="3">DDRGK domain-containing protein 1</fullName>
    </recommendedName>
</protein>
<reference evidence="11 12" key="1">
    <citation type="journal article" date="2017" name="Curr. Biol.">
        <title>Genome architecture and evolution of a unichromosomal asexual nematode.</title>
        <authorList>
            <person name="Fradin H."/>
            <person name="Zegar C."/>
            <person name="Gutwein M."/>
            <person name="Lucas J."/>
            <person name="Kovtun M."/>
            <person name="Corcoran D."/>
            <person name="Baugh L.R."/>
            <person name="Kiontke K."/>
            <person name="Gunsalus K."/>
            <person name="Fitch D.H."/>
            <person name="Piano F."/>
        </authorList>
    </citation>
    <scope>NUCLEOTIDE SEQUENCE [LARGE SCALE GENOMIC DNA]</scope>
    <source>
        <strain evidence="11">PF1309</strain>
    </source>
</reference>
<dbReference type="PANTHER" id="PTHR48176:SF1">
    <property type="entry name" value="DDRGK DOMAIN-CONTAINING PROTEIN 1"/>
    <property type="match status" value="1"/>
</dbReference>
<dbReference type="SMART" id="SM01128">
    <property type="entry name" value="DDRGK"/>
    <property type="match status" value="1"/>
</dbReference>
<sequence length="327" mass="37877">MSEANSNPNQPPLPGAAPDAEAPFQIGKGLNPMLLGSLGIIFTGLALLIFYLIKFQRDEAAAKRRTEALLAMQAEDDRQHRREANVAGGMRRNVRRRVNRDQDDGFMQAMGGGDDDEMAEEEDAGLNFEFDENGKKIGKRKAAKLQAKEEKRQQREYDLREREERKRREAEKEAEREKEREKERLEEEAEEERKRKEKEEKEKRELEEYLALKESFAVEEEGYDEVEGEEAENLMRDFVEYVKSNKVVNMDELSAHFGFRSEECVQKLQYFLESGQLEGVMDDRGKFIYISDEEFEAVAKFINQRGRVSIAELVEYSNKLIRLDAAA</sequence>